<evidence type="ECO:0000256" key="1">
    <source>
        <dbReference type="ARBA" id="ARBA00008486"/>
    </source>
</evidence>
<dbReference type="SMART" id="SM00671">
    <property type="entry name" value="SEL1"/>
    <property type="match status" value="1"/>
</dbReference>
<dbReference type="RefSeq" id="WP_377832205.1">
    <property type="nucleotide sequence ID" value="NZ_JBHRSK010000004.1"/>
</dbReference>
<keyword evidence="4" id="KW-1185">Reference proteome</keyword>
<dbReference type="Proteomes" id="UP001595443">
    <property type="component" value="Unassembled WGS sequence"/>
</dbReference>
<dbReference type="InterPro" id="IPR040239">
    <property type="entry name" value="HcpB-like"/>
</dbReference>
<gene>
    <name evidence="3" type="ORF">ACFOES_05565</name>
</gene>
<dbReference type="Gene3D" id="1.25.40.10">
    <property type="entry name" value="Tetratricopeptide repeat domain"/>
    <property type="match status" value="1"/>
</dbReference>
<dbReference type="Pfam" id="PF08238">
    <property type="entry name" value="Sel1"/>
    <property type="match status" value="1"/>
</dbReference>
<proteinExistence type="inferred from homology"/>
<evidence type="ECO:0000256" key="2">
    <source>
        <dbReference type="ARBA" id="ARBA00022737"/>
    </source>
</evidence>
<evidence type="ECO:0000313" key="3">
    <source>
        <dbReference type="EMBL" id="MFC2967554.1"/>
    </source>
</evidence>
<reference evidence="4" key="1">
    <citation type="journal article" date="2019" name="Int. J. Syst. Evol. Microbiol.">
        <title>The Global Catalogue of Microorganisms (GCM) 10K type strain sequencing project: providing services to taxonomists for standard genome sequencing and annotation.</title>
        <authorList>
            <consortium name="The Broad Institute Genomics Platform"/>
            <consortium name="The Broad Institute Genome Sequencing Center for Infectious Disease"/>
            <person name="Wu L."/>
            <person name="Ma J."/>
        </authorList>
    </citation>
    <scope>NUCLEOTIDE SEQUENCE [LARGE SCALE GENOMIC DNA]</scope>
    <source>
        <strain evidence="4">KCTC 62192</strain>
    </source>
</reference>
<dbReference type="SUPFAM" id="SSF81901">
    <property type="entry name" value="HCP-like"/>
    <property type="match status" value="1"/>
</dbReference>
<dbReference type="PANTHER" id="PTHR13891:SF1">
    <property type="entry name" value="CYTOCHROME C OXIDASE ASSEMBLY FACTOR 7"/>
    <property type="match status" value="1"/>
</dbReference>
<protein>
    <submittedName>
        <fullName evidence="3">Tetratricopeptide repeat protein</fullName>
    </submittedName>
</protein>
<evidence type="ECO:0000313" key="4">
    <source>
        <dbReference type="Proteomes" id="UP001595443"/>
    </source>
</evidence>
<comment type="similarity">
    <text evidence="1">Belongs to the hcp beta-lactamase family.</text>
</comment>
<sequence length="76" mass="7415">MVAIALSALTTVTASYGKDCAAGDAVGCVNLGAAYADGKGVRRDVAKAVTLLRKSCNAGSALGCNNLGSAFTHGAP</sequence>
<dbReference type="EMBL" id="JBHRSK010000004">
    <property type="protein sequence ID" value="MFC2967554.1"/>
    <property type="molecule type" value="Genomic_DNA"/>
</dbReference>
<dbReference type="InterPro" id="IPR011990">
    <property type="entry name" value="TPR-like_helical_dom_sf"/>
</dbReference>
<organism evidence="3 4">
    <name type="scientific">Acidimangrovimonas pyrenivorans</name>
    <dbReference type="NCBI Taxonomy" id="2030798"/>
    <lineage>
        <taxon>Bacteria</taxon>
        <taxon>Pseudomonadati</taxon>
        <taxon>Pseudomonadota</taxon>
        <taxon>Alphaproteobacteria</taxon>
        <taxon>Rhodobacterales</taxon>
        <taxon>Paracoccaceae</taxon>
        <taxon>Acidimangrovimonas</taxon>
    </lineage>
</organism>
<comment type="caution">
    <text evidence="3">The sequence shown here is derived from an EMBL/GenBank/DDBJ whole genome shotgun (WGS) entry which is preliminary data.</text>
</comment>
<name>A0ABV7ADY2_9RHOB</name>
<accession>A0ABV7ADY2</accession>
<keyword evidence="2" id="KW-0677">Repeat</keyword>
<dbReference type="PANTHER" id="PTHR13891">
    <property type="entry name" value="CYTOCHROME C OXIDASE ASSEMBLY FACTOR 7"/>
    <property type="match status" value="1"/>
</dbReference>
<dbReference type="InterPro" id="IPR006597">
    <property type="entry name" value="Sel1-like"/>
</dbReference>